<organism evidence="2 3">
    <name type="scientific">Botrytis byssoidea</name>
    <dbReference type="NCBI Taxonomy" id="139641"/>
    <lineage>
        <taxon>Eukaryota</taxon>
        <taxon>Fungi</taxon>
        <taxon>Dikarya</taxon>
        <taxon>Ascomycota</taxon>
        <taxon>Pezizomycotina</taxon>
        <taxon>Leotiomycetes</taxon>
        <taxon>Helotiales</taxon>
        <taxon>Sclerotiniaceae</taxon>
        <taxon>Botrytis</taxon>
    </lineage>
</organism>
<name>A0A9P5IUL1_9HELO</name>
<feature type="compositionally biased region" description="Polar residues" evidence="1">
    <location>
        <begin position="140"/>
        <end position="155"/>
    </location>
</feature>
<evidence type="ECO:0000313" key="2">
    <source>
        <dbReference type="EMBL" id="KAF7946870.1"/>
    </source>
</evidence>
<evidence type="ECO:0000313" key="3">
    <source>
        <dbReference type="Proteomes" id="UP000710849"/>
    </source>
</evidence>
<protein>
    <submittedName>
        <fullName evidence="2">Uncharacterized protein</fullName>
    </submittedName>
</protein>
<reference evidence="2 3" key="1">
    <citation type="journal article" date="2020" name="Genome Biol. Evol.">
        <title>Comparative genomics of Sclerotiniaceae.</title>
        <authorList>
            <person name="Valero Jimenez C.A."/>
            <person name="Steentjes M."/>
            <person name="Scholten O.E."/>
            <person name="Van Kan J.A.L."/>
        </authorList>
    </citation>
    <scope>NUCLEOTIDE SEQUENCE [LARGE SCALE GENOMIC DNA]</scope>
    <source>
        <strain evidence="2 3">MUCL 94</strain>
    </source>
</reference>
<evidence type="ECO:0000256" key="1">
    <source>
        <dbReference type="SAM" id="MobiDB-lite"/>
    </source>
</evidence>
<keyword evidence="3" id="KW-1185">Reference proteome</keyword>
<dbReference type="GeneID" id="62147708"/>
<feature type="compositionally biased region" description="Polar residues" evidence="1">
    <location>
        <begin position="33"/>
        <end position="46"/>
    </location>
</feature>
<comment type="caution">
    <text evidence="2">The sequence shown here is derived from an EMBL/GenBank/DDBJ whole genome shotgun (WGS) entry which is preliminary data.</text>
</comment>
<dbReference type="EMBL" id="RCSW01000007">
    <property type="protein sequence ID" value="KAF7946870.1"/>
    <property type="molecule type" value="Genomic_DNA"/>
</dbReference>
<sequence>MSDHRWPKESFDENGKRYMKFWADGAWHDSRNVLQDSSSTSQSPQYTRPIPNPGQPTDSSPSYNQGYSTSQSYSTGQNQPTHFPASTQGYYDTNQGYSGASQDYHTQPAPEGWMSSMNVDTSYTQGRASIPSDSDRRDTSYASGSAPIQHQAGYTSSLTGSTQMFEEPEEMDWSTSAVRSEAIFASRRSGSGSGSVSSPRRFNFDYQSSMDSNILRCPYKLPVVDPITHVSDGSGAERTCNAVAEKGIRYCTTHRDGMSLPMYCQSLLREEQEYTEDSAGNFIGLEPRLKTMVRLPSGAFDNPRCGNPMITEQFYCLSCRPRLLNCSFQVANPTVPLCDRVGQPEHDPVHTSVWPRVYQNFWNCPDHKTRLNQGPYPSALARRPSSTSFGDPEPSLYMEGVAPLQPPPSSRRSGAARAEYSGGKFMHKSRKSDSTEYTKEQWKEERDNEKAENARLGREREHGKRESGQHRQPSRGQGGEASTRKHRHRPSK</sequence>
<feature type="region of interest" description="Disordered" evidence="1">
    <location>
        <begin position="33"/>
        <end position="155"/>
    </location>
</feature>
<feature type="compositionally biased region" description="Polar residues" evidence="1">
    <location>
        <begin position="115"/>
        <end position="127"/>
    </location>
</feature>
<proteinExistence type="predicted"/>
<dbReference type="RefSeq" id="XP_038734075.1">
    <property type="nucleotide sequence ID" value="XM_038874631.1"/>
</dbReference>
<dbReference type="Proteomes" id="UP000710849">
    <property type="component" value="Unassembled WGS sequence"/>
</dbReference>
<feature type="compositionally biased region" description="Basic and acidic residues" evidence="1">
    <location>
        <begin position="431"/>
        <end position="469"/>
    </location>
</feature>
<feature type="region of interest" description="Disordered" evidence="1">
    <location>
        <begin position="373"/>
        <end position="492"/>
    </location>
</feature>
<dbReference type="AlphaFoldDB" id="A0A9P5IUL1"/>
<accession>A0A9P5IUL1</accession>
<gene>
    <name evidence="2" type="ORF">EAE97_004119</name>
</gene>
<feature type="compositionally biased region" description="Polar residues" evidence="1">
    <location>
        <begin position="55"/>
        <end position="105"/>
    </location>
</feature>